<feature type="binding site" evidence="11">
    <location>
        <position position="635"/>
    </location>
    <ligand>
        <name>UDP-alpha-D-glucose</name>
        <dbReference type="ChEBI" id="CHEBI:58885"/>
    </ligand>
</feature>
<evidence type="ECO:0000256" key="4">
    <source>
        <dbReference type="ARBA" id="ARBA00022692"/>
    </source>
</evidence>
<dbReference type="GO" id="GO:0071555">
    <property type="term" value="P:cell wall organization"/>
    <property type="evidence" value="ECO:0007669"/>
    <property type="project" value="UniProtKB-KW"/>
</dbReference>
<feature type="compositionally biased region" description="Low complexity" evidence="13">
    <location>
        <begin position="37"/>
        <end position="60"/>
    </location>
</feature>
<feature type="binding site" evidence="11">
    <location>
        <position position="407"/>
    </location>
    <ligand>
        <name>UDP-alpha-D-glucose</name>
        <dbReference type="ChEBI" id="CHEBI:58885"/>
    </ligand>
</feature>
<evidence type="ECO:0000256" key="10">
    <source>
        <dbReference type="PIRSR" id="PIRSR605150-1"/>
    </source>
</evidence>
<dbReference type="GO" id="GO:0000139">
    <property type="term" value="C:Golgi membrane"/>
    <property type="evidence" value="ECO:0007669"/>
    <property type="project" value="UniProtKB-SubCell"/>
</dbReference>
<dbReference type="GO" id="GO:0006950">
    <property type="term" value="P:response to stress"/>
    <property type="evidence" value="ECO:0007669"/>
    <property type="project" value="UniProtKB-ARBA"/>
</dbReference>
<reference evidence="15 16" key="1">
    <citation type="journal article" date="2014" name="Am. J. Bot.">
        <title>Genome assembly and annotation for red clover (Trifolium pratense; Fabaceae).</title>
        <authorList>
            <person name="Istvanek J."/>
            <person name="Jaros M."/>
            <person name="Krenek A."/>
            <person name="Repkova J."/>
        </authorList>
    </citation>
    <scope>NUCLEOTIDE SEQUENCE [LARGE SCALE GENOMIC DNA]</scope>
    <source>
        <strain evidence="16">cv. Tatra</strain>
        <tissue evidence="15">Young leaves</tissue>
    </source>
</reference>
<feature type="region of interest" description="Disordered" evidence="13">
    <location>
        <begin position="1"/>
        <end position="118"/>
    </location>
</feature>
<evidence type="ECO:0000313" key="15">
    <source>
        <dbReference type="EMBL" id="PNY14945.1"/>
    </source>
</evidence>
<evidence type="ECO:0000313" key="16">
    <source>
        <dbReference type="Proteomes" id="UP000236291"/>
    </source>
</evidence>
<dbReference type="AlphaFoldDB" id="A0A2K3PI70"/>
<comment type="subcellular location">
    <subcellularLocation>
        <location evidence="1">Golgi apparatus membrane</location>
        <topology evidence="1">Multi-pass membrane protein</topology>
    </subcellularLocation>
</comment>
<feature type="active site" evidence="10">
    <location>
        <position position="443"/>
    </location>
</feature>
<dbReference type="GO" id="GO:0051753">
    <property type="term" value="F:mannan synthase activity"/>
    <property type="evidence" value="ECO:0007669"/>
    <property type="project" value="UniProtKB-ARBA"/>
</dbReference>
<feature type="transmembrane region" description="Helical" evidence="14">
    <location>
        <begin position="1141"/>
        <end position="1161"/>
    </location>
</feature>
<comment type="caution">
    <text evidence="15">The sequence shown here is derived from an EMBL/GenBank/DDBJ whole genome shotgun (WGS) entry which is preliminary data.</text>
</comment>
<evidence type="ECO:0000256" key="7">
    <source>
        <dbReference type="ARBA" id="ARBA00023136"/>
    </source>
</evidence>
<feature type="transmembrane region" description="Helical" evidence="14">
    <location>
        <begin position="979"/>
        <end position="1005"/>
    </location>
</feature>
<evidence type="ECO:0000256" key="2">
    <source>
        <dbReference type="ARBA" id="ARBA00022676"/>
    </source>
</evidence>
<keyword evidence="8" id="KW-0961">Cell wall biogenesis/degradation</keyword>
<dbReference type="SUPFAM" id="SSF57850">
    <property type="entry name" value="RING/U-box"/>
    <property type="match status" value="1"/>
</dbReference>
<keyword evidence="2" id="KW-0328">Glycosyltransferase</keyword>
<keyword evidence="4 14" id="KW-0812">Transmembrane</keyword>
<evidence type="ECO:0000256" key="1">
    <source>
        <dbReference type="ARBA" id="ARBA00004653"/>
    </source>
</evidence>
<dbReference type="FunFam" id="3.90.550.10:FF:000040">
    <property type="entry name" value="cellulose synthase-like protein D3"/>
    <property type="match status" value="1"/>
</dbReference>
<evidence type="ECO:0000256" key="5">
    <source>
        <dbReference type="ARBA" id="ARBA00022989"/>
    </source>
</evidence>
<feature type="compositionally biased region" description="Low complexity" evidence="13">
    <location>
        <begin position="1"/>
        <end position="16"/>
    </location>
</feature>
<dbReference type="GO" id="GO:0016760">
    <property type="term" value="F:cellulose synthase (UDP-forming) activity"/>
    <property type="evidence" value="ECO:0007669"/>
    <property type="project" value="InterPro"/>
</dbReference>
<dbReference type="InterPro" id="IPR005150">
    <property type="entry name" value="Cellulose_synth"/>
</dbReference>
<dbReference type="Proteomes" id="UP000236291">
    <property type="component" value="Unassembled WGS sequence"/>
</dbReference>
<comment type="similarity">
    <text evidence="9">Belongs to the glycosyltransferase 2 family. Plant cellulose synthase-like D subfamily.</text>
</comment>
<keyword evidence="5 14" id="KW-1133">Transmembrane helix</keyword>
<feature type="binding site" evidence="11">
    <location>
        <position position="413"/>
    </location>
    <ligand>
        <name>UDP-alpha-D-glucose</name>
        <dbReference type="ChEBI" id="CHEBI:58885"/>
    </ligand>
</feature>
<gene>
    <name evidence="15" type="ORF">L195_g011634</name>
</gene>
<evidence type="ECO:0000256" key="14">
    <source>
        <dbReference type="SAM" id="Phobius"/>
    </source>
</evidence>
<feature type="active site" evidence="10">
    <location>
        <position position="879"/>
    </location>
</feature>
<dbReference type="InterPro" id="IPR029044">
    <property type="entry name" value="Nucleotide-diphossugar_trans"/>
</dbReference>
<name>A0A2K3PI70_TRIPR</name>
<keyword evidence="6" id="KW-0333">Golgi apparatus</keyword>
<dbReference type="GO" id="GO:0030244">
    <property type="term" value="P:cellulose biosynthetic process"/>
    <property type="evidence" value="ECO:0007669"/>
    <property type="project" value="InterPro"/>
</dbReference>
<feature type="transmembrane region" description="Helical" evidence="14">
    <location>
        <begin position="949"/>
        <end position="973"/>
    </location>
</feature>
<evidence type="ECO:0000256" key="12">
    <source>
        <dbReference type="PIRSR" id="PIRSR605150-3"/>
    </source>
</evidence>
<dbReference type="STRING" id="57577.A0A2K3PI70"/>
<feature type="binding site" evidence="12">
    <location>
        <position position="660"/>
    </location>
    <ligand>
        <name>Mn(2+)</name>
        <dbReference type="ChEBI" id="CHEBI:29035"/>
    </ligand>
</feature>
<evidence type="ECO:0000256" key="8">
    <source>
        <dbReference type="ARBA" id="ARBA00023316"/>
    </source>
</evidence>
<feature type="binding site" evidence="12">
    <location>
        <position position="636"/>
    </location>
    <ligand>
        <name>Mn(2+)</name>
        <dbReference type="ChEBI" id="CHEBI:29035"/>
    </ligand>
</feature>
<reference evidence="15 16" key="2">
    <citation type="journal article" date="2017" name="Front. Plant Sci.">
        <title>Gene Classification and Mining of Molecular Markers Useful in Red Clover (Trifolium pratense) Breeding.</title>
        <authorList>
            <person name="Istvanek J."/>
            <person name="Dluhosova J."/>
            <person name="Dluhos P."/>
            <person name="Patkova L."/>
            <person name="Nedelnik J."/>
            <person name="Repkova J."/>
        </authorList>
    </citation>
    <scope>NUCLEOTIDE SEQUENCE [LARGE SCALE GENOMIC DNA]</scope>
    <source>
        <strain evidence="16">cv. Tatra</strain>
        <tissue evidence="15">Young leaves</tissue>
    </source>
</reference>
<keyword evidence="3" id="KW-0808">Transferase</keyword>
<proteinExistence type="inferred from homology"/>
<evidence type="ECO:0000256" key="11">
    <source>
        <dbReference type="PIRSR" id="PIRSR605150-2"/>
    </source>
</evidence>
<dbReference type="EMBL" id="ASHM01007259">
    <property type="protein sequence ID" value="PNY14945.1"/>
    <property type="molecule type" value="Genomic_DNA"/>
</dbReference>
<feature type="binding site" evidence="11">
    <location>
        <position position="414"/>
    </location>
    <ligand>
        <name>UDP-alpha-D-glucose</name>
        <dbReference type="ChEBI" id="CHEBI:58885"/>
    </ligand>
</feature>
<dbReference type="Pfam" id="PF14570">
    <property type="entry name" value="zf-RING_4"/>
    <property type="match status" value="1"/>
</dbReference>
<evidence type="ECO:0000256" key="3">
    <source>
        <dbReference type="ARBA" id="ARBA00022679"/>
    </source>
</evidence>
<evidence type="ECO:0000256" key="9">
    <source>
        <dbReference type="ARBA" id="ARBA00061286"/>
    </source>
</evidence>
<feature type="binding site" evidence="11">
    <location>
        <position position="443"/>
    </location>
    <ligand>
        <name>UDP-alpha-D-glucose</name>
        <dbReference type="ChEBI" id="CHEBI:58885"/>
    </ligand>
</feature>
<dbReference type="Pfam" id="PF03552">
    <property type="entry name" value="Cellulose_synt"/>
    <property type="match status" value="1"/>
</dbReference>
<organism evidence="15 16">
    <name type="scientific">Trifolium pratense</name>
    <name type="common">Red clover</name>
    <dbReference type="NCBI Taxonomy" id="57577"/>
    <lineage>
        <taxon>Eukaryota</taxon>
        <taxon>Viridiplantae</taxon>
        <taxon>Streptophyta</taxon>
        <taxon>Embryophyta</taxon>
        <taxon>Tracheophyta</taxon>
        <taxon>Spermatophyta</taxon>
        <taxon>Magnoliopsida</taxon>
        <taxon>eudicotyledons</taxon>
        <taxon>Gunneridae</taxon>
        <taxon>Pentapetalae</taxon>
        <taxon>rosids</taxon>
        <taxon>fabids</taxon>
        <taxon>Fabales</taxon>
        <taxon>Fabaceae</taxon>
        <taxon>Papilionoideae</taxon>
        <taxon>50 kb inversion clade</taxon>
        <taxon>NPAAA clade</taxon>
        <taxon>Hologalegina</taxon>
        <taxon>IRL clade</taxon>
        <taxon>Trifolieae</taxon>
        <taxon>Trifolium</taxon>
    </lineage>
</organism>
<dbReference type="PANTHER" id="PTHR13301">
    <property type="entry name" value="X-BOX TRANSCRIPTION FACTOR-RELATED"/>
    <property type="match status" value="1"/>
</dbReference>
<dbReference type="SUPFAM" id="SSF53448">
    <property type="entry name" value="Nucleotide-diphospho-sugar transferases"/>
    <property type="match status" value="1"/>
</dbReference>
<accession>A0A2K3PI70</accession>
<dbReference type="Gene3D" id="3.90.550.10">
    <property type="entry name" value="Spore Coat Polysaccharide Biosynthesis Protein SpsA, Chain A"/>
    <property type="match status" value="1"/>
</dbReference>
<sequence length="1178" mass="131937">MVNTSSSSPVKITVSSGAKTGGGNRRSIGLTSPIPRPSVSNNNPNPNSPLSNISNRLSSSGGAIRRLSGGGTGGNYSSMSKDDVTEETTSEYVSYTVHIPPTPDRMPLSSSQTSLPEENTKINTNKSYISGTIFTGGFNSVTRGHVMECSNDRDDLPLKSKLICAMKGCDEEAIKGCTCECGFKICRDCYKEICGNGGGGKCPGCKESYNVNSDGEEEEEEVSECEDQALPLPSMAEFKMDKRLSVVKSFKAQNHPPDFDHTRWLFETKGTYGYGNAVWPKDGFGSNGYEPPPDFGRKSRRPLTRKVGVSAAILSPYRLLILLRLAALGMFLTWRVRHRNHEAMWLWGMSVTCELWFAFSWILDQLPKLCPVNRVTDLSVLKERFESPHLRNPKGRSDLPGIDIFVSTADPEKEPPLVTANTILSILAVDYPVEKVACYLSDDGGALLTFEALAETASFARVWVPFCRKHKIEPRNPEAYFGQKRDFLKNKVRLDFVRERRRVKREYDEFKVRINSLPESIRRRSDAYNAHEELRAKKKQMETGADISELLKVPKATWMSDGSHWPGTWSSAEPDHSRGDHAGIIQALLAPPNVEPEYGSEADGENLIDTTDVDVRLPMLVYVSREKRPGYDHNKKAGAMNALVRTSAIMSNGPFILNLDCDHYVYNSLALREGMCFMLDRGGDRICYVQFPQRFEGIDPSDRYANHNTVFFDVSMRALDGLQGPMYVGTGCIFRRTALYGFSPPRASEHHGWFGRRKIKLFLRKPKVSKKEEDEVCVPINCDHNDDDADIESLLLPKRFGNSTTLAESIPVAEYQGRLLQDSNGNVTQGRPPGSLTKPRETLDAATVAEAISVISCYYEDRTEWGKRVGWIYGSVTEDVVTGYRMHNRGWRSVYCVTKRDAFRGTAPINLTDRLHQVLRWATGSVEIFFSRNNALLASPRMKFLQRVAYFNVGMYPFTSMFLIVYCFLPALSLFSGQFIVQSLSVTFLVFLLAITVTLCMLALLEIKWSGITLHDWWRNEQFWLIGGTSAHPAAVLQGLLKVIAGVDISFTLTSKSATPEDGEDEFADLYVVKWSFLMVPPITIMMVNTIAIAVGVARTLYSPFPQWSRLVGGLFFSFWVLCHLYPFAKGLMGRRGKVPTIIYVWSGLLSIIISMLWVYINPPAGGRPQDYSQFRFP</sequence>
<keyword evidence="7 14" id="KW-0472">Membrane</keyword>
<protein>
    <submittedName>
        <fullName evidence="15">Cellulose synthase-like protein d5-like</fullName>
    </submittedName>
</protein>
<feature type="compositionally biased region" description="Polar residues" evidence="13">
    <location>
        <begin position="108"/>
        <end position="118"/>
    </location>
</feature>
<evidence type="ECO:0000256" key="13">
    <source>
        <dbReference type="SAM" id="MobiDB-lite"/>
    </source>
</evidence>
<evidence type="ECO:0000256" key="6">
    <source>
        <dbReference type="ARBA" id="ARBA00023034"/>
    </source>
</evidence>
<feature type="transmembrane region" description="Helical" evidence="14">
    <location>
        <begin position="1083"/>
        <end position="1102"/>
    </location>
</feature>
<feature type="transmembrane region" description="Helical" evidence="14">
    <location>
        <begin position="1108"/>
        <end position="1129"/>
    </location>
</feature>